<keyword evidence="6" id="KW-1185">Reference proteome</keyword>
<dbReference type="OrthoDB" id="118906at2759"/>
<evidence type="ECO:0000313" key="3">
    <source>
        <dbReference type="EMBL" id="KAG2930624.1"/>
    </source>
</evidence>
<comment type="caution">
    <text evidence="5">The sequence shown here is derived from an EMBL/GenBank/DDBJ whole genome shotgun (WGS) entry which is preliminary data.</text>
</comment>
<dbReference type="Proteomes" id="UP000736787">
    <property type="component" value="Unassembled WGS sequence"/>
</dbReference>
<evidence type="ECO:0000313" key="1">
    <source>
        <dbReference type="EMBL" id="KAG2855145.1"/>
    </source>
</evidence>
<proteinExistence type="predicted"/>
<dbReference type="Proteomes" id="UP000251314">
    <property type="component" value="Unassembled WGS sequence"/>
</dbReference>
<dbReference type="Proteomes" id="UP000735874">
    <property type="component" value="Unassembled WGS sequence"/>
</dbReference>
<evidence type="ECO:0000313" key="2">
    <source>
        <dbReference type="EMBL" id="KAG2912739.1"/>
    </source>
</evidence>
<protein>
    <submittedName>
        <fullName evidence="5">Uncharacterized protein</fullName>
    </submittedName>
</protein>
<sequence length="190" mass="20264">MSALAPTTSPKRLMPLQMAAAPSMLFPMLSGPSGEPTGSRCLLSTLSTMSGPKAGNPISATGVVWTAVWAFIRLTNRLARVRGSSEICEDTVSVNQTQLRLNGVQTGVGMDHLLLAPGVYICMGSVAGPPGKSHAFALEVTRAGWFAYDDSVVREPLLEYVVPWLAALRFVRRVLIRQGRECCSDSGGLT</sequence>
<evidence type="ECO:0000313" key="4">
    <source>
        <dbReference type="EMBL" id="KAG3208518.1"/>
    </source>
</evidence>
<dbReference type="VEuPathDB" id="FungiDB:PC110_g15894"/>
<evidence type="ECO:0000313" key="6">
    <source>
        <dbReference type="Proteomes" id="UP000251314"/>
    </source>
</evidence>
<accession>A0A329RSG8</accession>
<dbReference type="EMBL" id="RCMI01000404">
    <property type="protein sequence ID" value="KAG2912739.1"/>
    <property type="molecule type" value="Genomic_DNA"/>
</dbReference>
<dbReference type="EMBL" id="RCMK01000406">
    <property type="protein sequence ID" value="KAG2930624.1"/>
    <property type="molecule type" value="Genomic_DNA"/>
</dbReference>
<evidence type="ECO:0000313" key="5">
    <source>
        <dbReference type="EMBL" id="RAW27707.1"/>
    </source>
</evidence>
<dbReference type="Proteomes" id="UP000760860">
    <property type="component" value="Unassembled WGS sequence"/>
</dbReference>
<dbReference type="EMBL" id="RCMV01001456">
    <property type="protein sequence ID" value="KAG3208518.1"/>
    <property type="molecule type" value="Genomic_DNA"/>
</dbReference>
<gene>
    <name evidence="5" type="ORF">PC110_g15894</name>
    <name evidence="1" type="ORF">PC113_g12695</name>
    <name evidence="2" type="ORF">PC115_g12246</name>
    <name evidence="3" type="ORF">PC117_g13674</name>
    <name evidence="4" type="ORF">PC129_g20460</name>
</gene>
<dbReference type="AlphaFoldDB" id="A0A329RSG8"/>
<dbReference type="EMBL" id="RCMG01000390">
    <property type="protein sequence ID" value="KAG2855145.1"/>
    <property type="molecule type" value="Genomic_DNA"/>
</dbReference>
<dbReference type="EMBL" id="MJFZ01000544">
    <property type="protein sequence ID" value="RAW27707.1"/>
    <property type="molecule type" value="Genomic_DNA"/>
</dbReference>
<reference evidence="5 6" key="1">
    <citation type="submission" date="2018-01" db="EMBL/GenBank/DDBJ databases">
        <title>Draft genome of the strawberry crown rot pathogen Phytophthora cactorum.</title>
        <authorList>
            <person name="Armitage A.D."/>
            <person name="Lysoe E."/>
            <person name="Nellist C.F."/>
            <person name="Harrison R.J."/>
            <person name="Brurberg M.B."/>
        </authorList>
    </citation>
    <scope>NUCLEOTIDE SEQUENCE [LARGE SCALE GENOMIC DNA]</scope>
    <source>
        <strain evidence="5 6">10300</strain>
    </source>
</reference>
<organism evidence="5 6">
    <name type="scientific">Phytophthora cactorum</name>
    <dbReference type="NCBI Taxonomy" id="29920"/>
    <lineage>
        <taxon>Eukaryota</taxon>
        <taxon>Sar</taxon>
        <taxon>Stramenopiles</taxon>
        <taxon>Oomycota</taxon>
        <taxon>Peronosporomycetes</taxon>
        <taxon>Peronosporales</taxon>
        <taxon>Peronosporaceae</taxon>
        <taxon>Phytophthora</taxon>
    </lineage>
</organism>
<dbReference type="Proteomes" id="UP000774804">
    <property type="component" value="Unassembled WGS sequence"/>
</dbReference>
<reference evidence="1" key="2">
    <citation type="submission" date="2018-10" db="EMBL/GenBank/DDBJ databases">
        <title>Effector identification in a new, highly contiguous assembly of the strawberry crown rot pathogen Phytophthora cactorum.</title>
        <authorList>
            <person name="Armitage A.D."/>
            <person name="Nellist C.F."/>
            <person name="Bates H."/>
            <person name="Vickerstaff R.J."/>
            <person name="Harrison R.J."/>
        </authorList>
    </citation>
    <scope>NUCLEOTIDE SEQUENCE</scope>
    <source>
        <strain evidence="1">15-7</strain>
        <strain evidence="2">4032</strain>
        <strain evidence="3">4040</strain>
        <strain evidence="4">P421</strain>
    </source>
</reference>
<name>A0A329RSG8_9STRA</name>